<evidence type="ECO:0000313" key="2">
    <source>
        <dbReference type="Proteomes" id="UP000664859"/>
    </source>
</evidence>
<dbReference type="AlphaFoldDB" id="A0A835YZ86"/>
<dbReference type="Gene3D" id="2.30.30.240">
    <property type="entry name" value="PRC-barrel domain"/>
    <property type="match status" value="1"/>
</dbReference>
<dbReference type="EMBL" id="JAFCMP010000163">
    <property type="protein sequence ID" value="KAG5184502.1"/>
    <property type="molecule type" value="Genomic_DNA"/>
</dbReference>
<comment type="caution">
    <text evidence="1">The sequence shown here is derived from an EMBL/GenBank/DDBJ whole genome shotgun (WGS) entry which is preliminary data.</text>
</comment>
<protein>
    <submittedName>
        <fullName evidence="1">Uncharacterized protein</fullName>
    </submittedName>
</protein>
<keyword evidence="2" id="KW-1185">Reference proteome</keyword>
<proteinExistence type="predicted"/>
<dbReference type="OrthoDB" id="532420at2759"/>
<name>A0A835YZ86_9STRA</name>
<reference evidence="1" key="1">
    <citation type="submission" date="2021-02" db="EMBL/GenBank/DDBJ databases">
        <title>First Annotated Genome of the Yellow-green Alga Tribonema minus.</title>
        <authorList>
            <person name="Mahan K.M."/>
        </authorList>
    </citation>
    <scope>NUCLEOTIDE SEQUENCE</scope>
    <source>
        <strain evidence="1">UTEX B ZZ1240</strain>
    </source>
</reference>
<accession>A0A835YZ86</accession>
<gene>
    <name evidence="1" type="ORF">JKP88DRAFT_237610</name>
</gene>
<evidence type="ECO:0000313" key="1">
    <source>
        <dbReference type="EMBL" id="KAG5184502.1"/>
    </source>
</evidence>
<organism evidence="1 2">
    <name type="scientific">Tribonema minus</name>
    <dbReference type="NCBI Taxonomy" id="303371"/>
    <lineage>
        <taxon>Eukaryota</taxon>
        <taxon>Sar</taxon>
        <taxon>Stramenopiles</taxon>
        <taxon>Ochrophyta</taxon>
        <taxon>PX clade</taxon>
        <taxon>Xanthophyceae</taxon>
        <taxon>Tribonematales</taxon>
        <taxon>Tribonemataceae</taxon>
        <taxon>Tribonema</taxon>
    </lineage>
</organism>
<dbReference type="Proteomes" id="UP000664859">
    <property type="component" value="Unassembled WGS sequence"/>
</dbReference>
<sequence>MDDLGVVAAKGQDLLEMELPPSEMGGPPRMCYVPLVEDIVPVINVQEGYMLLEPPDGLLELAVAKTEKIVIRGFLPGSDEQ</sequence>